<protein>
    <submittedName>
        <fullName evidence="3">SpoIIE family protein phosphatase</fullName>
    </submittedName>
</protein>
<evidence type="ECO:0000256" key="1">
    <source>
        <dbReference type="ARBA" id="ARBA00022801"/>
    </source>
</evidence>
<dbReference type="SUPFAM" id="SSF55781">
    <property type="entry name" value="GAF domain-like"/>
    <property type="match status" value="2"/>
</dbReference>
<dbReference type="Pfam" id="PF08447">
    <property type="entry name" value="PAS_3"/>
    <property type="match status" value="1"/>
</dbReference>
<dbReference type="Gene3D" id="3.30.450.20">
    <property type="entry name" value="PAS domain"/>
    <property type="match status" value="2"/>
</dbReference>
<feature type="domain" description="PAS" evidence="2">
    <location>
        <begin position="176"/>
        <end position="248"/>
    </location>
</feature>
<proteinExistence type="predicted"/>
<dbReference type="InterPro" id="IPR003018">
    <property type="entry name" value="GAF"/>
</dbReference>
<feature type="domain" description="PAS" evidence="2">
    <location>
        <begin position="297"/>
        <end position="354"/>
    </location>
</feature>
<keyword evidence="1" id="KW-0378">Hydrolase</keyword>
<dbReference type="SMART" id="SM00331">
    <property type="entry name" value="PP2C_SIG"/>
    <property type="match status" value="1"/>
</dbReference>
<evidence type="ECO:0000259" key="2">
    <source>
        <dbReference type="PROSITE" id="PS50112"/>
    </source>
</evidence>
<dbReference type="Pfam" id="PF08448">
    <property type="entry name" value="PAS_4"/>
    <property type="match status" value="1"/>
</dbReference>
<dbReference type="SUPFAM" id="SSF55785">
    <property type="entry name" value="PYP-like sensor domain (PAS domain)"/>
    <property type="match status" value="2"/>
</dbReference>
<evidence type="ECO:0000313" key="3">
    <source>
        <dbReference type="EMBL" id="MBY9076859.1"/>
    </source>
</evidence>
<dbReference type="InterPro" id="IPR035965">
    <property type="entry name" value="PAS-like_dom_sf"/>
</dbReference>
<dbReference type="SMART" id="SM00065">
    <property type="entry name" value="GAF"/>
    <property type="match status" value="2"/>
</dbReference>
<reference evidence="3 4" key="1">
    <citation type="submission" date="2021-08" db="EMBL/GenBank/DDBJ databases">
        <title>Nocardioides bacterium WL0053 sp. nov., isolated from the sediment.</title>
        <authorList>
            <person name="Wang L."/>
            <person name="Zhang D."/>
            <person name="Zhang A."/>
        </authorList>
    </citation>
    <scope>NUCLEOTIDE SEQUENCE [LARGE SCALE GENOMIC DNA]</scope>
    <source>
        <strain evidence="3 4">WL0053</strain>
    </source>
</reference>
<keyword evidence="4" id="KW-1185">Reference proteome</keyword>
<dbReference type="InterPro" id="IPR000014">
    <property type="entry name" value="PAS"/>
</dbReference>
<dbReference type="SUPFAM" id="SSF81606">
    <property type="entry name" value="PP2C-like"/>
    <property type="match status" value="1"/>
</dbReference>
<name>A0ABS7RP72_9ACTN</name>
<dbReference type="InterPro" id="IPR013656">
    <property type="entry name" value="PAS_4"/>
</dbReference>
<comment type="caution">
    <text evidence="3">The sequence shown here is derived from an EMBL/GenBank/DDBJ whole genome shotgun (WGS) entry which is preliminary data.</text>
</comment>
<dbReference type="PANTHER" id="PTHR43156:SF2">
    <property type="entry name" value="STAGE II SPORULATION PROTEIN E"/>
    <property type="match status" value="1"/>
</dbReference>
<dbReference type="EMBL" id="JAIEZQ010000003">
    <property type="protein sequence ID" value="MBY9076859.1"/>
    <property type="molecule type" value="Genomic_DNA"/>
</dbReference>
<dbReference type="InterPro" id="IPR013655">
    <property type="entry name" value="PAS_fold_3"/>
</dbReference>
<dbReference type="InterPro" id="IPR052016">
    <property type="entry name" value="Bact_Sigma-Reg"/>
</dbReference>
<dbReference type="RefSeq" id="WP_221026635.1">
    <property type="nucleotide sequence ID" value="NZ_JAIEZQ010000003.1"/>
</dbReference>
<evidence type="ECO:0000313" key="4">
    <source>
        <dbReference type="Proteomes" id="UP000754710"/>
    </source>
</evidence>
<dbReference type="Gene3D" id="3.30.450.40">
    <property type="match status" value="2"/>
</dbReference>
<dbReference type="InterPro" id="IPR036457">
    <property type="entry name" value="PPM-type-like_dom_sf"/>
</dbReference>
<organism evidence="3 4">
    <name type="scientific">Nocardioides jiangsuensis</name>
    <dbReference type="NCBI Taxonomy" id="2866161"/>
    <lineage>
        <taxon>Bacteria</taxon>
        <taxon>Bacillati</taxon>
        <taxon>Actinomycetota</taxon>
        <taxon>Actinomycetes</taxon>
        <taxon>Propionibacteriales</taxon>
        <taxon>Nocardioidaceae</taxon>
        <taxon>Nocardioides</taxon>
    </lineage>
</organism>
<dbReference type="PROSITE" id="PS50112">
    <property type="entry name" value="PAS"/>
    <property type="match status" value="2"/>
</dbReference>
<dbReference type="InterPro" id="IPR001932">
    <property type="entry name" value="PPM-type_phosphatase-like_dom"/>
</dbReference>
<dbReference type="InterPro" id="IPR029016">
    <property type="entry name" value="GAF-like_dom_sf"/>
</dbReference>
<dbReference type="CDD" id="cd00130">
    <property type="entry name" value="PAS"/>
    <property type="match status" value="2"/>
</dbReference>
<dbReference type="SMART" id="SM00091">
    <property type="entry name" value="PAS"/>
    <property type="match status" value="2"/>
</dbReference>
<dbReference type="Pfam" id="PF01590">
    <property type="entry name" value="GAF"/>
    <property type="match status" value="1"/>
</dbReference>
<accession>A0ABS7RP72</accession>
<dbReference type="Gene3D" id="3.60.40.10">
    <property type="entry name" value="PPM-type phosphatase domain"/>
    <property type="match status" value="1"/>
</dbReference>
<dbReference type="Pfam" id="PF07228">
    <property type="entry name" value="SpoIIE"/>
    <property type="match status" value="1"/>
</dbReference>
<dbReference type="NCBIfam" id="TIGR00229">
    <property type="entry name" value="sensory_box"/>
    <property type="match status" value="1"/>
</dbReference>
<sequence length="805" mass="87251">MPGEEIRAAIEAALGDPSRVAAAARLLRETGTETSLDRLTALAKRLVGASAVHVAVLTDRLVVVSRQGLPVGELDTGELHGTLCGLTASLSEPLVLEDATTDERAARFPVVRAGEVGAYLGIPLLSREGVVVGSMCAIDPHPHPWTTEQRDALADIAGAVTAELELAAVSAELRETLARQDLVLQAGDVGSFDMDLLTGQITWDERLRTMFGYDAEQSTADLDDMTARVHPDDLDRVQSAITSAIRSAGSYEVEYRVVLPGDGTRWLRNRGRALAGPGRRSVRLIGATYDSTKLREADAQVARILETLPTGFASVTSDFVIGYVNGTAEKILRTSRDRLVGRNVWEAFPSVHPERFRQTYGPTLRSGRAVVLEEHHPPLDTWYEIRVWPMDDGFSIYVDDITESRRIAAERRGALAAREEAIAEAERAGHSLRMLAEASAAMGATLDEDLLVELLLDAVVPGLAGWATVRLLRPPSAEHDVVEMVRYRGERDPDAPVTRTATATLLSRDHRPLGTLMAQLPDGDEVVRADQERLLGNLADRASAAIENARLYTTQQRMSEVLQRSMLTRLPEVRDLGIVARYRPTADQAQVGGDWYDAFEQPDGRTVLVIGDVVGHDRHAAAAMGQLRNLLRGLGFDSHVPASELLRGVDRAMHALEVDALATALVAVVEPDSGDGRRTVRWASAGHLPPVVVRGDGTVKLLELEDNLLLGVDPGTVRTDQETTLCAADTLLLYTDGLVERRDHSMASALDRLVQCLAEHADGGVRSLEEICDGLLHELVPARPDDDVALIAVRPRRPVGCPGTA</sequence>
<gene>
    <name evidence="3" type="ORF">K1X13_18670</name>
</gene>
<dbReference type="PANTHER" id="PTHR43156">
    <property type="entry name" value="STAGE II SPORULATION PROTEIN E-RELATED"/>
    <property type="match status" value="1"/>
</dbReference>
<dbReference type="Proteomes" id="UP000754710">
    <property type="component" value="Unassembled WGS sequence"/>
</dbReference>